<dbReference type="GO" id="GO:0005737">
    <property type="term" value="C:cytoplasm"/>
    <property type="evidence" value="ECO:0007669"/>
    <property type="project" value="UniProtKB-SubCell"/>
</dbReference>
<dbReference type="SMART" id="SM00487">
    <property type="entry name" value="DEXDc"/>
    <property type="match status" value="1"/>
</dbReference>
<dbReference type="AlphaFoldDB" id="A0A2T4VWY7"/>
<feature type="binding site" evidence="13">
    <location>
        <begin position="186"/>
        <end position="193"/>
    </location>
    <ligand>
        <name>ATP</name>
        <dbReference type="ChEBI" id="CHEBI:30616"/>
    </ligand>
</feature>
<evidence type="ECO:0000256" key="12">
    <source>
        <dbReference type="ARBA" id="ARBA00029504"/>
    </source>
</evidence>
<keyword evidence="6 13" id="KW-0228">DNA excision</keyword>
<dbReference type="InterPro" id="IPR041471">
    <property type="entry name" value="UvrB_inter"/>
</dbReference>
<dbReference type="Pfam" id="PF02151">
    <property type="entry name" value="UVR"/>
    <property type="match status" value="1"/>
</dbReference>
<keyword evidence="3 13" id="KW-0963">Cytoplasm</keyword>
<comment type="function">
    <text evidence="13">The UvrABC repair system catalyzes the recognition and processing of DNA lesions. A damage recognition complex composed of 2 UvrA and 2 UvrB subunits scans DNA for abnormalities. Upon binding of the UvrA(2)B(2) complex to a putative damaged site, the DNA wraps around one UvrB monomer. DNA wrap is dependent on ATP binding by UvrB and probably causes local melting of the DNA helix, facilitating insertion of UvrB beta-hairpin between the DNA strands. Then UvrB probes one DNA strand for the presence of a lesion. If a lesion is found the UvrA subunits dissociate and the UvrB-DNA preincision complex is formed. This complex is subsequently bound by UvrC and the second UvrB is released. If no lesion is found, the DNA wraps around the other UvrB subunit that will check the other stand for damage.</text>
</comment>
<dbReference type="HAMAP" id="MF_00204">
    <property type="entry name" value="UvrB"/>
    <property type="match status" value="1"/>
</dbReference>
<dbReference type="SUPFAM" id="SSF46600">
    <property type="entry name" value="C-terminal UvrC-binding domain of UvrB"/>
    <property type="match status" value="1"/>
</dbReference>
<comment type="similarity">
    <text evidence="2 13 14">Belongs to the UvrB family.</text>
</comment>
<evidence type="ECO:0000259" key="16">
    <source>
        <dbReference type="PROSITE" id="PS51192"/>
    </source>
</evidence>
<feature type="domain" description="Helicase C-terminal" evidence="17">
    <location>
        <begin position="578"/>
        <end position="740"/>
    </location>
</feature>
<dbReference type="GO" id="GO:0003677">
    <property type="term" value="F:DNA binding"/>
    <property type="evidence" value="ECO:0007669"/>
    <property type="project" value="UniProtKB-UniRule"/>
</dbReference>
<comment type="domain">
    <text evidence="13">The beta-hairpin motif is involved in DNA binding.</text>
</comment>
<dbReference type="EMBL" id="PSQJ01000005">
    <property type="protein sequence ID" value="PTL86289.1"/>
    <property type="molecule type" value="Genomic_DNA"/>
</dbReference>
<dbReference type="PROSITE" id="PS51192">
    <property type="entry name" value="HELICASE_ATP_BIND_1"/>
    <property type="match status" value="1"/>
</dbReference>
<protein>
    <recommendedName>
        <fullName evidence="12 13">UvrABC system protein B</fullName>
        <shortName evidence="13">Protein UvrB</shortName>
    </recommendedName>
    <alternativeName>
        <fullName evidence="13">Excinuclease ABC subunit B</fullName>
    </alternativeName>
</protein>
<dbReference type="Pfam" id="PF12344">
    <property type="entry name" value="UvrB"/>
    <property type="match status" value="1"/>
</dbReference>
<dbReference type="NCBIfam" id="TIGR00631">
    <property type="entry name" value="uvrb"/>
    <property type="match status" value="1"/>
</dbReference>
<dbReference type="SUPFAM" id="SSF52540">
    <property type="entry name" value="P-loop containing nucleoside triphosphate hydrolases"/>
    <property type="match status" value="2"/>
</dbReference>
<evidence type="ECO:0000256" key="13">
    <source>
        <dbReference type="HAMAP-Rule" id="MF_00204"/>
    </source>
</evidence>
<evidence type="ECO:0000256" key="10">
    <source>
        <dbReference type="ARBA" id="ARBA00023236"/>
    </source>
</evidence>
<proteinExistence type="inferred from homology"/>
<evidence type="ECO:0000259" key="15">
    <source>
        <dbReference type="PROSITE" id="PS50151"/>
    </source>
</evidence>
<dbReference type="PANTHER" id="PTHR24029">
    <property type="entry name" value="UVRABC SYSTEM PROTEIN B"/>
    <property type="match status" value="1"/>
</dbReference>
<dbReference type="InterPro" id="IPR036876">
    <property type="entry name" value="UVR_dom_sf"/>
</dbReference>
<evidence type="ECO:0000256" key="2">
    <source>
        <dbReference type="ARBA" id="ARBA00008533"/>
    </source>
</evidence>
<dbReference type="Gene3D" id="4.10.860.10">
    <property type="entry name" value="UVR domain"/>
    <property type="match status" value="1"/>
</dbReference>
<dbReference type="PROSITE" id="PS50151">
    <property type="entry name" value="UVR"/>
    <property type="match status" value="1"/>
</dbReference>
<keyword evidence="5 13" id="KW-0227">DNA damage</keyword>
<evidence type="ECO:0000256" key="3">
    <source>
        <dbReference type="ARBA" id="ARBA00022490"/>
    </source>
</evidence>
<reference evidence="19" key="1">
    <citation type="submission" date="2018-02" db="EMBL/GenBank/DDBJ databases">
        <title>Genome sequence of Candidatus Liberibacter europaeus.</title>
        <authorList>
            <person name="Frampton R.A."/>
            <person name="Thompson S.M."/>
            <person name="David C."/>
            <person name="Addison S.M."/>
            <person name="Smith G.R."/>
        </authorList>
    </citation>
    <scope>NUCLEOTIDE SEQUENCE [LARGE SCALE GENOMIC DNA]</scope>
</reference>
<dbReference type="GO" id="GO:0009432">
    <property type="term" value="P:SOS response"/>
    <property type="evidence" value="ECO:0007669"/>
    <property type="project" value="UniProtKB-UniRule"/>
</dbReference>
<feature type="short sequence motif" description="Beta-hairpin" evidence="13">
    <location>
        <begin position="239"/>
        <end position="262"/>
    </location>
</feature>
<name>A0A2T4VWY7_9HYPH</name>
<evidence type="ECO:0000256" key="11">
    <source>
        <dbReference type="ARBA" id="ARBA00026033"/>
    </source>
</evidence>
<feature type="domain" description="Helicase ATP-binding" evidence="16">
    <location>
        <begin position="173"/>
        <end position="342"/>
    </location>
</feature>
<keyword evidence="9 13" id="KW-0234">DNA repair</keyword>
<dbReference type="InterPro" id="IPR001943">
    <property type="entry name" value="UVR_dom"/>
</dbReference>
<dbReference type="GO" id="GO:0009380">
    <property type="term" value="C:excinuclease repair complex"/>
    <property type="evidence" value="ECO:0007669"/>
    <property type="project" value="InterPro"/>
</dbReference>
<evidence type="ECO:0000259" key="17">
    <source>
        <dbReference type="PROSITE" id="PS51194"/>
    </source>
</evidence>
<keyword evidence="7 13" id="KW-0067">ATP-binding</keyword>
<dbReference type="SMART" id="SM00490">
    <property type="entry name" value="HELICc"/>
    <property type="match status" value="1"/>
</dbReference>
<comment type="subunit">
    <text evidence="11 13 14">Forms a heterotetramer with UvrA during the search for lesions. Interacts with UvrC in an incision complex.</text>
</comment>
<dbReference type="Pfam" id="PF17757">
    <property type="entry name" value="UvrB_inter"/>
    <property type="match status" value="1"/>
</dbReference>
<evidence type="ECO:0000313" key="18">
    <source>
        <dbReference type="EMBL" id="PTL86289.1"/>
    </source>
</evidence>
<evidence type="ECO:0000256" key="4">
    <source>
        <dbReference type="ARBA" id="ARBA00022741"/>
    </source>
</evidence>
<accession>A0A2T4VWY7</accession>
<dbReference type="InterPro" id="IPR004807">
    <property type="entry name" value="UvrB"/>
</dbReference>
<dbReference type="InterPro" id="IPR024759">
    <property type="entry name" value="UvrB_YAD/RRR_dom"/>
</dbReference>
<keyword evidence="4 13" id="KW-0547">Nucleotide-binding</keyword>
<dbReference type="PROSITE" id="PS51194">
    <property type="entry name" value="HELICASE_CTER"/>
    <property type="match status" value="1"/>
</dbReference>
<evidence type="ECO:0000256" key="6">
    <source>
        <dbReference type="ARBA" id="ARBA00022769"/>
    </source>
</evidence>
<evidence type="ECO:0000256" key="9">
    <source>
        <dbReference type="ARBA" id="ARBA00023204"/>
    </source>
</evidence>
<evidence type="ECO:0000256" key="14">
    <source>
        <dbReference type="RuleBase" id="RU003587"/>
    </source>
</evidence>
<dbReference type="Pfam" id="PF00271">
    <property type="entry name" value="Helicase_C"/>
    <property type="match status" value="1"/>
</dbReference>
<evidence type="ECO:0000256" key="7">
    <source>
        <dbReference type="ARBA" id="ARBA00022840"/>
    </source>
</evidence>
<dbReference type="PANTHER" id="PTHR24029:SF0">
    <property type="entry name" value="UVRABC SYSTEM PROTEIN B"/>
    <property type="match status" value="1"/>
</dbReference>
<evidence type="ECO:0000256" key="5">
    <source>
        <dbReference type="ARBA" id="ARBA00022763"/>
    </source>
</evidence>
<dbReference type="CDD" id="cd17916">
    <property type="entry name" value="DEXHc_UvrB"/>
    <property type="match status" value="1"/>
</dbReference>
<organism evidence="18 19">
    <name type="scientific">Candidatus Liberibacter europaeus</name>
    <dbReference type="NCBI Taxonomy" id="744859"/>
    <lineage>
        <taxon>Bacteria</taxon>
        <taxon>Pseudomonadati</taxon>
        <taxon>Pseudomonadota</taxon>
        <taxon>Alphaproteobacteria</taxon>
        <taxon>Hyphomicrobiales</taxon>
        <taxon>Rhizobiaceae</taxon>
        <taxon>Liberibacter</taxon>
    </lineage>
</organism>
<keyword evidence="10 13" id="KW-0742">SOS response</keyword>
<dbReference type="InterPro" id="IPR001650">
    <property type="entry name" value="Helicase_C-like"/>
</dbReference>
<dbReference type="InterPro" id="IPR014001">
    <property type="entry name" value="Helicase_ATP-bd"/>
</dbReference>
<dbReference type="GO" id="GO:0005524">
    <property type="term" value="F:ATP binding"/>
    <property type="evidence" value="ECO:0007669"/>
    <property type="project" value="UniProtKB-UniRule"/>
</dbReference>
<comment type="caution">
    <text evidence="18">The sequence shown here is derived from an EMBL/GenBank/DDBJ whole genome shotgun (WGS) entry which is preliminary data.</text>
</comment>
<sequence length="808" mass="93100">MSKENKHRNIKKSSYKMLSIPSDGTDVDFDKMQLEEEKRTIANTMRQIRSEAGKHRKNVAVRERKEKFSSKLQKIKSKMSAQSKMIFDSNDKVLFTSNGIKKRDIAGDQMTPSVKKLTHLIQSENPIFKEGKLWTPHRSMCVEKKLQKTTAFQIQTNYEPSGDQPSAISNLIEGVCSEKKTQLLLGVTGSGKTFTMAKVIEKIQRPTIVMAPNKILAAQLYSEFKNFFPNNSVEYFVSYYDYYQPEAYVPRTDTYIAKESSINEQIDRMRHSATRSLLERNDCIVVSSVSCIYGIGSVETYSQMTLQVNIGDEIEQKALLSSLVKQQYKREEMGIIRGSFRVCGDSIEVFPSHLENTAWRINMFGNDVETITEFDPITGKNIRNLQSIKIYANSHYVTPKPTLDDAIKCIKKELKYRIIELEKEGMLIEAQRLTQRINYDLEMLETTGSCQSIENYSCYLTGRNPGEPPPTLFEYIPENSLLFVDESHVTIPQIRGMYRGDFRRKATLAEYGFRLPSCMNNRPLRFEEWDCIRPITVLVSATPGQWELEQCNGHLVEQIIRPTGIIDPPVEVRPARTQVDDVIDEIKQTIHNGFRALLTVLTKRMAEDLTEYMYERSIRVRYMHSEVSTLERIEIIRDLRIGKFDVLIGINLMREGLDIPECGLVAILDADKEGFLRSKTSLIQTIGRAARNIDSKVILYADNITQSIQLSIDETTRRRKIQVEYNIKHHITPKSVKEKILEVIDPILQEDQKPYQQINTKYLPKNKEELDTNLKYLRKQMLIAADNLNFEEAARIRDVIKKLKNNLP</sequence>
<feature type="domain" description="UVR" evidence="15">
    <location>
        <begin position="771"/>
        <end position="806"/>
    </location>
</feature>
<evidence type="ECO:0000313" key="19">
    <source>
        <dbReference type="Proteomes" id="UP000240811"/>
    </source>
</evidence>
<dbReference type="CDD" id="cd18790">
    <property type="entry name" value="SF2_C_UvrB"/>
    <property type="match status" value="1"/>
</dbReference>
<dbReference type="GO" id="GO:0009381">
    <property type="term" value="F:excinuclease ABC activity"/>
    <property type="evidence" value="ECO:0007669"/>
    <property type="project" value="UniProtKB-UniRule"/>
</dbReference>
<evidence type="ECO:0000256" key="8">
    <source>
        <dbReference type="ARBA" id="ARBA00022881"/>
    </source>
</evidence>
<dbReference type="InterPro" id="IPR027417">
    <property type="entry name" value="P-loop_NTPase"/>
</dbReference>
<dbReference type="GO" id="GO:0006289">
    <property type="term" value="P:nucleotide-excision repair"/>
    <property type="evidence" value="ECO:0007669"/>
    <property type="project" value="UniProtKB-UniRule"/>
</dbReference>
<gene>
    <name evidence="13" type="primary">uvrB</name>
    <name evidence="18" type="ORF">C4617_04620</name>
</gene>
<dbReference type="NCBIfam" id="NF003673">
    <property type="entry name" value="PRK05298.1"/>
    <property type="match status" value="1"/>
</dbReference>
<dbReference type="Gene3D" id="3.40.50.300">
    <property type="entry name" value="P-loop containing nucleotide triphosphate hydrolases"/>
    <property type="match status" value="3"/>
</dbReference>
<dbReference type="Pfam" id="PF04851">
    <property type="entry name" value="ResIII"/>
    <property type="match status" value="1"/>
</dbReference>
<dbReference type="Proteomes" id="UP000240811">
    <property type="component" value="Unassembled WGS sequence"/>
</dbReference>
<evidence type="ECO:0000256" key="1">
    <source>
        <dbReference type="ARBA" id="ARBA00004496"/>
    </source>
</evidence>
<keyword evidence="8 13" id="KW-0267">Excision nuclease</keyword>
<comment type="subcellular location">
    <subcellularLocation>
        <location evidence="1 13 14">Cytoplasm</location>
    </subcellularLocation>
</comment>
<dbReference type="GO" id="GO:0016887">
    <property type="term" value="F:ATP hydrolysis activity"/>
    <property type="evidence" value="ECO:0007669"/>
    <property type="project" value="InterPro"/>
</dbReference>
<dbReference type="InterPro" id="IPR006935">
    <property type="entry name" value="Helicase/UvrB_N"/>
</dbReference>